<evidence type="ECO:0008006" key="3">
    <source>
        <dbReference type="Google" id="ProtNLM"/>
    </source>
</evidence>
<gene>
    <name evidence="1" type="ORF">NIIDNTM18_06500</name>
</gene>
<protein>
    <recommendedName>
        <fullName evidence="3">FAD-binding domain-containing protein</fullName>
    </recommendedName>
</protein>
<dbReference type="Proteomes" id="UP000515734">
    <property type="component" value="Chromosome"/>
</dbReference>
<dbReference type="RefSeq" id="WP_232100498.1">
    <property type="nucleotide sequence ID" value="NZ_AP023287.1"/>
</dbReference>
<dbReference type="SUPFAM" id="SSF51905">
    <property type="entry name" value="FAD/NAD(P)-binding domain"/>
    <property type="match status" value="1"/>
</dbReference>
<dbReference type="Gene3D" id="3.50.50.60">
    <property type="entry name" value="FAD/NAD(P)-binding domain"/>
    <property type="match status" value="1"/>
</dbReference>
<organism evidence="1 2">
    <name type="scientific">Mycolicibacterium litorale</name>
    <dbReference type="NCBI Taxonomy" id="758802"/>
    <lineage>
        <taxon>Bacteria</taxon>
        <taxon>Bacillati</taxon>
        <taxon>Actinomycetota</taxon>
        <taxon>Actinomycetes</taxon>
        <taxon>Mycobacteriales</taxon>
        <taxon>Mycobacteriaceae</taxon>
        <taxon>Mycolicibacterium</taxon>
    </lineage>
</organism>
<name>A0A6S6NZU8_9MYCO</name>
<evidence type="ECO:0000313" key="2">
    <source>
        <dbReference type="Proteomes" id="UP000515734"/>
    </source>
</evidence>
<dbReference type="AlphaFoldDB" id="A0A6S6NZU8"/>
<dbReference type="EMBL" id="AP023287">
    <property type="protein sequence ID" value="BCI51372.1"/>
    <property type="molecule type" value="Genomic_DNA"/>
</dbReference>
<sequence>MPKVGEHAVVCGASMAGLLAARVLTDHYDRVTVVERDVLTDEAVARKGVPQGCQPHALLARCAQILDELFPGYLDELVEAGAHRWDDGDLSKFDISFAGRCSNGTCAAGCSRCPG</sequence>
<dbReference type="InterPro" id="IPR036188">
    <property type="entry name" value="FAD/NAD-bd_sf"/>
</dbReference>
<reference evidence="1 2" key="1">
    <citation type="submission" date="2020-07" db="EMBL/GenBank/DDBJ databases">
        <title>Complete genome sequence of Mycolicibacterium litorale like strain isolated from cardiac implantable electronic device infection.</title>
        <authorList>
            <person name="Fukano H."/>
            <person name="Miyama H."/>
            <person name="Hoshino Y."/>
        </authorList>
    </citation>
    <scope>NUCLEOTIDE SEQUENCE [LARGE SCALE GENOMIC DNA]</scope>
    <source>
        <strain evidence="1 2">NIIDNTM18</strain>
    </source>
</reference>
<evidence type="ECO:0000313" key="1">
    <source>
        <dbReference type="EMBL" id="BCI51372.1"/>
    </source>
</evidence>
<proteinExistence type="predicted"/>
<accession>A0A6S6NZU8</accession>